<name>A0A892ZND4_9NEIS</name>
<keyword evidence="4 6" id="KW-1133">Transmembrane helix</keyword>
<dbReference type="Pfam" id="PF01169">
    <property type="entry name" value="GDT1"/>
    <property type="match status" value="2"/>
</dbReference>
<evidence type="ECO:0000256" key="3">
    <source>
        <dbReference type="ARBA" id="ARBA00022692"/>
    </source>
</evidence>
<evidence type="ECO:0000256" key="4">
    <source>
        <dbReference type="ARBA" id="ARBA00022989"/>
    </source>
</evidence>
<feature type="transmembrane region" description="Helical" evidence="6">
    <location>
        <begin position="132"/>
        <end position="158"/>
    </location>
</feature>
<dbReference type="GO" id="GO:0046873">
    <property type="term" value="F:metal ion transmembrane transporter activity"/>
    <property type="evidence" value="ECO:0007669"/>
    <property type="project" value="InterPro"/>
</dbReference>
<dbReference type="InterPro" id="IPR001727">
    <property type="entry name" value="GDT1-like"/>
</dbReference>
<reference evidence="7" key="1">
    <citation type="submission" date="2021-02" db="EMBL/GenBank/DDBJ databases">
        <title>Neisseriaceae sp. 26B isolated from the cloaca of a Common Toad-headed Turtle (Mesoclemmys nasuta).</title>
        <authorList>
            <person name="Spergser J."/>
            <person name="Busse H.-J."/>
        </authorList>
    </citation>
    <scope>NUCLEOTIDE SEQUENCE</scope>
    <source>
        <strain evidence="7">26B</strain>
    </source>
</reference>
<evidence type="ECO:0000256" key="1">
    <source>
        <dbReference type="ARBA" id="ARBA00004141"/>
    </source>
</evidence>
<protein>
    <recommendedName>
        <fullName evidence="6">GDT1 family protein</fullName>
    </recommendedName>
</protein>
<feature type="transmembrane region" description="Helical" evidence="6">
    <location>
        <begin position="96"/>
        <end position="112"/>
    </location>
</feature>
<proteinExistence type="inferred from homology"/>
<feature type="transmembrane region" description="Helical" evidence="6">
    <location>
        <begin position="62"/>
        <end position="84"/>
    </location>
</feature>
<feature type="transmembrane region" description="Helical" evidence="6">
    <location>
        <begin position="35"/>
        <end position="56"/>
    </location>
</feature>
<accession>A0A892ZND4</accession>
<dbReference type="EMBL" id="CP069798">
    <property type="protein sequence ID" value="QRQ83257.1"/>
    <property type="molecule type" value="Genomic_DNA"/>
</dbReference>
<dbReference type="PANTHER" id="PTHR12608">
    <property type="entry name" value="TRANSMEMBRANE PROTEIN HTP-1 RELATED"/>
    <property type="match status" value="1"/>
</dbReference>
<dbReference type="PANTHER" id="PTHR12608:SF1">
    <property type="entry name" value="TRANSMEMBRANE PROTEIN 165"/>
    <property type="match status" value="1"/>
</dbReference>
<comment type="similarity">
    <text evidence="2 6">Belongs to the GDT1 family.</text>
</comment>
<evidence type="ECO:0000256" key="6">
    <source>
        <dbReference type="RuleBase" id="RU365102"/>
    </source>
</evidence>
<organism evidence="7 8">
    <name type="scientific">Paralysiella testudinis</name>
    <dbReference type="NCBI Taxonomy" id="2809020"/>
    <lineage>
        <taxon>Bacteria</taxon>
        <taxon>Pseudomonadati</taxon>
        <taxon>Pseudomonadota</taxon>
        <taxon>Betaproteobacteria</taxon>
        <taxon>Neisseriales</taxon>
        <taxon>Neisseriaceae</taxon>
        <taxon>Paralysiella</taxon>
    </lineage>
</organism>
<keyword evidence="5 6" id="KW-0472">Membrane</keyword>
<dbReference type="Proteomes" id="UP000653156">
    <property type="component" value="Chromosome"/>
</dbReference>
<gene>
    <name evidence="7" type="ORF">JQU52_03355</name>
</gene>
<dbReference type="RefSeq" id="WP_230340516.1">
    <property type="nucleotide sequence ID" value="NZ_CP069798.1"/>
</dbReference>
<comment type="subcellular location">
    <subcellularLocation>
        <location evidence="1 6">Membrane</location>
        <topology evidence="1 6">Multi-pass membrane protein</topology>
    </subcellularLocation>
</comment>
<evidence type="ECO:0000313" key="8">
    <source>
        <dbReference type="Proteomes" id="UP000653156"/>
    </source>
</evidence>
<dbReference type="GO" id="GO:0016020">
    <property type="term" value="C:membrane"/>
    <property type="evidence" value="ECO:0007669"/>
    <property type="project" value="UniProtKB-SubCell"/>
</dbReference>
<keyword evidence="3 6" id="KW-0812">Transmembrane</keyword>
<evidence type="ECO:0000256" key="2">
    <source>
        <dbReference type="ARBA" id="ARBA00009190"/>
    </source>
</evidence>
<sequence length="187" mass="20020">MDAFLSSTLAVALAEIGDKTQLLALFLAARFAQKYAIVAGILVATLLNHAVSAWLGVWLSQWLSPILMGWLVGLSFVAVGLWLLKPDKDDDVDGRYLRYGAFAASTVLFFLAEIGDKTQIATVLLAAKYHDVVAVVGGSTLGMLLANVPVVFAGAWLMGKLPFKAVRIGACVLFCALGVFTLVRLYV</sequence>
<evidence type="ECO:0000313" key="7">
    <source>
        <dbReference type="EMBL" id="QRQ83257.1"/>
    </source>
</evidence>
<feature type="transmembrane region" description="Helical" evidence="6">
    <location>
        <begin position="165"/>
        <end position="186"/>
    </location>
</feature>
<dbReference type="KEGG" id="ptes:JQU52_03355"/>
<keyword evidence="8" id="KW-1185">Reference proteome</keyword>
<evidence type="ECO:0000256" key="5">
    <source>
        <dbReference type="ARBA" id="ARBA00023136"/>
    </source>
</evidence>
<dbReference type="AlphaFoldDB" id="A0A892ZND4"/>